<dbReference type="PhylomeDB" id="Q5JF86"/>
<dbReference type="InterPro" id="IPR053619">
    <property type="entry name" value="KEOPS_CTAG/PCC1"/>
</dbReference>
<dbReference type="NCBIfam" id="NF011470">
    <property type="entry name" value="PRK14887.1"/>
    <property type="match status" value="1"/>
</dbReference>
<dbReference type="EMBL" id="AP006878">
    <property type="protein sequence ID" value="BAD84831.1"/>
    <property type="molecule type" value="Genomic_DNA"/>
</dbReference>
<organism evidence="2 3">
    <name type="scientific">Thermococcus kodakarensis (strain ATCC BAA-918 / JCM 12380 / KOD1)</name>
    <name type="common">Pyrococcus kodakaraensis (strain KOD1)</name>
    <dbReference type="NCBI Taxonomy" id="69014"/>
    <lineage>
        <taxon>Archaea</taxon>
        <taxon>Methanobacteriati</taxon>
        <taxon>Methanobacteriota</taxon>
        <taxon>Thermococci</taxon>
        <taxon>Thermococcales</taxon>
        <taxon>Thermococcaceae</taxon>
        <taxon>Thermococcus</taxon>
    </lineage>
</organism>
<dbReference type="InParanoid" id="Q5JF86"/>
<evidence type="ECO:0000313" key="2">
    <source>
        <dbReference type="EMBL" id="BAD84831.1"/>
    </source>
</evidence>
<name>Q5JF86_THEKO</name>
<dbReference type="NCBIfam" id="NF040853">
    <property type="entry name" value="KEOPS_Pcc1"/>
    <property type="match status" value="1"/>
</dbReference>
<accession>Q5JF86</accession>
<dbReference type="EnsemblBacteria" id="BAD84831">
    <property type="protein sequence ID" value="BAD84831"/>
    <property type="gene ID" value="TK0642"/>
</dbReference>
<dbReference type="Proteomes" id="UP000000536">
    <property type="component" value="Chromosome"/>
</dbReference>
<dbReference type="GeneID" id="78447156"/>
<protein>
    <recommendedName>
        <fullName evidence="4">KEOPS complex subunit Pcc1</fullName>
    </recommendedName>
</protein>
<dbReference type="HOGENOM" id="CLU_170076_0_1_2"/>
<dbReference type="RefSeq" id="WP_011249593.1">
    <property type="nucleotide sequence ID" value="NC_006624.1"/>
</dbReference>
<keyword evidence="3" id="KW-1185">Reference proteome</keyword>
<dbReference type="Pfam" id="PF09341">
    <property type="entry name" value="Pcc1"/>
    <property type="match status" value="1"/>
</dbReference>
<evidence type="ECO:0000313" key="3">
    <source>
        <dbReference type="Proteomes" id="UP000000536"/>
    </source>
</evidence>
<dbReference type="Gene3D" id="3.30.310.50">
    <property type="entry name" value="Alpha-D-phosphohexomutase, C-terminal domain"/>
    <property type="match status" value="1"/>
</dbReference>
<dbReference type="STRING" id="69014.TK0642"/>
<reference evidence="2 3" key="1">
    <citation type="journal article" date="2005" name="Genome Res.">
        <title>Complete genome sequence of the hyperthermophilic archaeon Thermococcus kodakaraensis KOD1 and comparison with Pyrococcus genomes.</title>
        <authorList>
            <person name="Fukui T."/>
            <person name="Atomi H."/>
            <person name="Kanai T."/>
            <person name="Matsumi R."/>
            <person name="Fujiwara S."/>
            <person name="Imanaka T."/>
        </authorList>
    </citation>
    <scope>NUCLEOTIDE SEQUENCE [LARGE SCALE GENOMIC DNA]</scope>
    <source>
        <strain evidence="3">ATCC BAA-918 / JCM 12380 / KOD1</strain>
    </source>
</reference>
<dbReference type="AlphaFoldDB" id="Q5JF86"/>
<evidence type="ECO:0000256" key="1">
    <source>
        <dbReference type="ARBA" id="ARBA00007073"/>
    </source>
</evidence>
<dbReference type="InterPro" id="IPR015419">
    <property type="entry name" value="CTAG/Pcc1"/>
</dbReference>
<evidence type="ECO:0008006" key="4">
    <source>
        <dbReference type="Google" id="ProtNLM"/>
    </source>
</evidence>
<proteinExistence type="inferred from homology"/>
<comment type="similarity">
    <text evidence="1">Belongs to the CTAG/PCC1 family.</text>
</comment>
<sequence>MMKSPIEAVIELEFPNEEVARVVYESVRIEHDTVPYRRTKGEFVLDGRKIRLKFIAEDNSALRGTLNSYLRWIKVAMDSIEV</sequence>
<gene>
    <name evidence="2" type="ordered locus">TK0642</name>
</gene>
<dbReference type="KEGG" id="tko:TK0642"/>
<dbReference type="PATRIC" id="fig|69014.16.peg.623"/>
<dbReference type="eggNOG" id="arCOG04414">
    <property type="taxonomic scope" value="Archaea"/>
</dbReference>